<accession>A0A7L4YLS0</accession>
<evidence type="ECO:0000313" key="10">
    <source>
        <dbReference type="Proteomes" id="UP000463857"/>
    </source>
</evidence>
<feature type="domain" description="ResB-like" evidence="8">
    <location>
        <begin position="44"/>
        <end position="518"/>
    </location>
</feature>
<dbReference type="KEGG" id="eke:EK0264_05430"/>
<evidence type="ECO:0000259" key="8">
    <source>
        <dbReference type="Pfam" id="PF05140"/>
    </source>
</evidence>
<dbReference type="GO" id="GO:0017004">
    <property type="term" value="P:cytochrome complex assembly"/>
    <property type="evidence" value="ECO:0007669"/>
    <property type="project" value="UniProtKB-KW"/>
</dbReference>
<feature type="transmembrane region" description="Helical" evidence="7">
    <location>
        <begin position="47"/>
        <end position="64"/>
    </location>
</feature>
<evidence type="ECO:0000256" key="2">
    <source>
        <dbReference type="ARBA" id="ARBA00022692"/>
    </source>
</evidence>
<dbReference type="PANTHER" id="PTHR31566">
    <property type="entry name" value="CYTOCHROME C BIOGENESIS PROTEIN CCS1, CHLOROPLASTIC"/>
    <property type="match status" value="1"/>
</dbReference>
<keyword evidence="3" id="KW-0201">Cytochrome c-type biogenesis</keyword>
<keyword evidence="2 7" id="KW-0812">Transmembrane</keyword>
<dbReference type="Proteomes" id="UP000463857">
    <property type="component" value="Chromosome"/>
</dbReference>
<evidence type="ECO:0000256" key="3">
    <source>
        <dbReference type="ARBA" id="ARBA00022748"/>
    </source>
</evidence>
<feature type="transmembrane region" description="Helical" evidence="7">
    <location>
        <begin position="101"/>
        <end position="119"/>
    </location>
</feature>
<dbReference type="InParanoid" id="A0A7L4YLS0"/>
<sequence length="555" mass="60831">MSKAVAQAEPEDDLLWKEQKPPRRPLGASVKESARYWWRQLTSMRTALVLLFLLALASVPGSLLPQRSLGESAVRQYYSDNPTLAPWLDRLGFFAVFSSPWYAAIYLLLFISLIGCLVPRITVYVRSLRAQPPSAPRRLDRIGEYADGQTEREPDELLDETAAYLRSKRWRVVRRDDKHGPALSAEKGYAKEAGNLIFHVSLLALLISLALGRLNGYEGSRITLEGEGFCNTPQQYDSFDAGAWIDGSDLAPVCFDLNSFDTVYDENLTPARFISKIDYSTEVNGPTSPATIEINNPLRTDGLRAYVTGHGYAPVFTITMPDGTVRTESAPFLPTDQVNFGSEGALKIDTGDAENAIAMEGFLAPTAQDDGSGIITSTDPRLLNPAIALRIYRGYTGLDTGMPQSVYTLDNEVIDDGLLNQVASVNLTPGQSVTLPDGTIVQFDTVIEWGAFQISRDPGQLWVLVSSVVLLGGLMVTLTMRRRRLWVRVTPETDGGVRRVQVGGLAQSAPEAYSEEFEGLANHILGKSPTDDPDADDHGDRAAESSPGDRAVKER</sequence>
<keyword evidence="10" id="KW-1185">Reference proteome</keyword>
<evidence type="ECO:0000256" key="1">
    <source>
        <dbReference type="ARBA" id="ARBA00004141"/>
    </source>
</evidence>
<proteinExistence type="predicted"/>
<evidence type="ECO:0000256" key="7">
    <source>
        <dbReference type="SAM" id="Phobius"/>
    </source>
</evidence>
<dbReference type="RefSeq" id="WP_159543664.1">
    <property type="nucleotide sequence ID" value="NZ_CP047156.1"/>
</dbReference>
<gene>
    <name evidence="9" type="ORF">EK0264_05430</name>
</gene>
<dbReference type="AlphaFoldDB" id="A0A7L4YLS0"/>
<evidence type="ECO:0000256" key="4">
    <source>
        <dbReference type="ARBA" id="ARBA00022989"/>
    </source>
</evidence>
<evidence type="ECO:0000256" key="6">
    <source>
        <dbReference type="SAM" id="MobiDB-lite"/>
    </source>
</evidence>
<dbReference type="GO" id="GO:0016020">
    <property type="term" value="C:membrane"/>
    <property type="evidence" value="ECO:0007669"/>
    <property type="project" value="UniProtKB-SubCell"/>
</dbReference>
<keyword evidence="4 7" id="KW-1133">Transmembrane helix</keyword>
<dbReference type="EMBL" id="CP047156">
    <property type="protein sequence ID" value="QHB99773.1"/>
    <property type="molecule type" value="Genomic_DNA"/>
</dbReference>
<evidence type="ECO:0000313" key="9">
    <source>
        <dbReference type="EMBL" id="QHB99773.1"/>
    </source>
</evidence>
<dbReference type="FunCoup" id="A0A7L4YLS0">
    <property type="interactions" value="1"/>
</dbReference>
<protein>
    <submittedName>
        <fullName evidence="9">Cytochrome c biogenesis protein ResB</fullName>
    </submittedName>
</protein>
<organism evidence="9 10">
    <name type="scientific">Epidermidibacterium keratini</name>
    <dbReference type="NCBI Taxonomy" id="1891644"/>
    <lineage>
        <taxon>Bacteria</taxon>
        <taxon>Bacillati</taxon>
        <taxon>Actinomycetota</taxon>
        <taxon>Actinomycetes</taxon>
        <taxon>Sporichthyales</taxon>
        <taxon>Sporichthyaceae</taxon>
        <taxon>Epidermidibacterium</taxon>
    </lineage>
</organism>
<dbReference type="OrthoDB" id="3949537at2"/>
<keyword evidence="5 7" id="KW-0472">Membrane</keyword>
<feature type="region of interest" description="Disordered" evidence="6">
    <location>
        <begin position="520"/>
        <end position="555"/>
    </location>
</feature>
<reference evidence="9 10" key="1">
    <citation type="journal article" date="2018" name="Int. J. Syst. Evol. Microbiol.">
        <title>Epidermidibacterium keratini gen. nov., sp. nov., a member of the family Sporichthyaceae, isolated from keratin epidermis.</title>
        <authorList>
            <person name="Lee D.G."/>
            <person name="Trujillo M.E."/>
            <person name="Kang S."/>
            <person name="Nam J.J."/>
            <person name="Kim Y.J."/>
        </authorList>
    </citation>
    <scope>NUCLEOTIDE SEQUENCE [LARGE SCALE GENOMIC DNA]</scope>
    <source>
        <strain evidence="9 10">EPI-7</strain>
    </source>
</reference>
<feature type="transmembrane region" description="Helical" evidence="7">
    <location>
        <begin position="461"/>
        <end position="480"/>
    </location>
</feature>
<dbReference type="Pfam" id="PF05140">
    <property type="entry name" value="ResB"/>
    <property type="match status" value="1"/>
</dbReference>
<comment type="subcellular location">
    <subcellularLocation>
        <location evidence="1">Membrane</location>
        <topology evidence="1">Multi-pass membrane protein</topology>
    </subcellularLocation>
</comment>
<name>A0A7L4YLS0_9ACTN</name>
<evidence type="ECO:0000256" key="5">
    <source>
        <dbReference type="ARBA" id="ARBA00023136"/>
    </source>
</evidence>
<dbReference type="PANTHER" id="PTHR31566:SF0">
    <property type="entry name" value="CYTOCHROME C BIOGENESIS PROTEIN CCS1, CHLOROPLASTIC"/>
    <property type="match status" value="1"/>
</dbReference>
<feature type="transmembrane region" description="Helical" evidence="7">
    <location>
        <begin position="196"/>
        <end position="214"/>
    </location>
</feature>
<dbReference type="InterPro" id="IPR023494">
    <property type="entry name" value="Cyt_c_bgen_Ccs1/CcsB/ResB"/>
</dbReference>
<dbReference type="InterPro" id="IPR007816">
    <property type="entry name" value="ResB-like_domain"/>
</dbReference>